<sequence length="77" mass="8773">TFHDPFKAPPDEEDDKDDDAAVSGFKIKYTRVPIWPILGLRERLGKAFGQDVVGSFNPDEMKTWVRDADELKNGNHK</sequence>
<gene>
    <name evidence="1" type="ORF">NW755_013207</name>
</gene>
<organism evidence="1 2">
    <name type="scientific">Fusarium falciforme</name>
    <dbReference type="NCBI Taxonomy" id="195108"/>
    <lineage>
        <taxon>Eukaryota</taxon>
        <taxon>Fungi</taxon>
        <taxon>Dikarya</taxon>
        <taxon>Ascomycota</taxon>
        <taxon>Pezizomycotina</taxon>
        <taxon>Sordariomycetes</taxon>
        <taxon>Hypocreomycetidae</taxon>
        <taxon>Hypocreales</taxon>
        <taxon>Nectriaceae</taxon>
        <taxon>Fusarium</taxon>
        <taxon>Fusarium solani species complex</taxon>
    </lineage>
</organism>
<keyword evidence="2" id="KW-1185">Reference proteome</keyword>
<accession>A0A9W8QV26</accession>
<dbReference type="AlphaFoldDB" id="A0A9W8QV26"/>
<dbReference type="EMBL" id="JAOQAV010000075">
    <property type="protein sequence ID" value="KAJ4178428.1"/>
    <property type="molecule type" value="Genomic_DNA"/>
</dbReference>
<dbReference type="Proteomes" id="UP001152087">
    <property type="component" value="Unassembled WGS sequence"/>
</dbReference>
<evidence type="ECO:0000313" key="1">
    <source>
        <dbReference type="EMBL" id="KAJ4178428.1"/>
    </source>
</evidence>
<evidence type="ECO:0000313" key="2">
    <source>
        <dbReference type="Proteomes" id="UP001152087"/>
    </source>
</evidence>
<comment type="caution">
    <text evidence="1">The sequence shown here is derived from an EMBL/GenBank/DDBJ whole genome shotgun (WGS) entry which is preliminary data.</text>
</comment>
<name>A0A9W8QV26_9HYPO</name>
<proteinExistence type="predicted"/>
<protein>
    <submittedName>
        <fullName evidence="1">Uncharacterized protein</fullName>
    </submittedName>
</protein>
<reference evidence="1" key="1">
    <citation type="submission" date="2022-09" db="EMBL/GenBank/DDBJ databases">
        <title>Fusarium specimens isolated from Avocado Roots.</title>
        <authorList>
            <person name="Stajich J."/>
            <person name="Roper C."/>
            <person name="Heimlech-Rivalta G."/>
        </authorList>
    </citation>
    <scope>NUCLEOTIDE SEQUENCE</scope>
    <source>
        <strain evidence="1">A02</strain>
    </source>
</reference>
<feature type="non-terminal residue" evidence="1">
    <location>
        <position position="1"/>
    </location>
</feature>